<sequence length="143" mass="16560">MVTPIRPKRDTINITHYTYRQLIELAWNKHLIPVLVTKHSCSQFLQECFGFDVFQQTMKTDIARHKSKVYPLDPSDFIDTQGKDVVVVDGVEELNCVVLDRMIKSAHQQNPRILFVINKEEDMEGMAYLTSHSKTILLNSIIK</sequence>
<gene>
    <name evidence="1" type="ORF">NCTC11647_04406</name>
</gene>
<dbReference type="Proteomes" id="UP000251647">
    <property type="component" value="Unassembled WGS sequence"/>
</dbReference>
<evidence type="ECO:0000313" key="2">
    <source>
        <dbReference type="Proteomes" id="UP000251647"/>
    </source>
</evidence>
<organism evidence="1 2">
    <name type="scientific">Photobacterium damselae</name>
    <dbReference type="NCBI Taxonomy" id="38293"/>
    <lineage>
        <taxon>Bacteria</taxon>
        <taxon>Pseudomonadati</taxon>
        <taxon>Pseudomonadota</taxon>
        <taxon>Gammaproteobacteria</taxon>
        <taxon>Vibrionales</taxon>
        <taxon>Vibrionaceae</taxon>
        <taxon>Photobacterium</taxon>
    </lineage>
</organism>
<dbReference type="EMBL" id="UATL01000008">
    <property type="protein sequence ID" value="SPY46060.1"/>
    <property type="molecule type" value="Genomic_DNA"/>
</dbReference>
<name>A0A2T3Q354_PHODM</name>
<dbReference type="RefSeq" id="WP_036766269.1">
    <property type="nucleotide sequence ID" value="NZ_PYOG01000053.1"/>
</dbReference>
<evidence type="ECO:0000313" key="1">
    <source>
        <dbReference type="EMBL" id="SPY46060.1"/>
    </source>
</evidence>
<dbReference type="AlphaFoldDB" id="A0A2T3Q354"/>
<reference evidence="1 2" key="1">
    <citation type="submission" date="2018-06" db="EMBL/GenBank/DDBJ databases">
        <authorList>
            <consortium name="Pathogen Informatics"/>
            <person name="Doyle S."/>
        </authorList>
    </citation>
    <scope>NUCLEOTIDE SEQUENCE [LARGE SCALE GENOMIC DNA]</scope>
    <source>
        <strain evidence="1 2">NCTC11647</strain>
    </source>
</reference>
<accession>A0A2T3Q354</accession>
<proteinExistence type="predicted"/>
<protein>
    <submittedName>
        <fullName evidence="1">Uncharacterized protein</fullName>
    </submittedName>
</protein>